<keyword evidence="1" id="KW-0732">Signal</keyword>
<feature type="chain" id="PRO_5045435791" evidence="1">
    <location>
        <begin position="22"/>
        <end position="175"/>
    </location>
</feature>
<proteinExistence type="predicted"/>
<organism evidence="2 3">
    <name type="scientific">Orchesella dallaii</name>
    <dbReference type="NCBI Taxonomy" id="48710"/>
    <lineage>
        <taxon>Eukaryota</taxon>
        <taxon>Metazoa</taxon>
        <taxon>Ecdysozoa</taxon>
        <taxon>Arthropoda</taxon>
        <taxon>Hexapoda</taxon>
        <taxon>Collembola</taxon>
        <taxon>Entomobryomorpha</taxon>
        <taxon>Entomobryoidea</taxon>
        <taxon>Orchesellidae</taxon>
        <taxon>Orchesellinae</taxon>
        <taxon>Orchesella</taxon>
    </lineage>
</organism>
<feature type="signal peptide" evidence="1">
    <location>
        <begin position="1"/>
        <end position="21"/>
    </location>
</feature>
<accession>A0ABP1RMH6</accession>
<evidence type="ECO:0000313" key="3">
    <source>
        <dbReference type="Proteomes" id="UP001642540"/>
    </source>
</evidence>
<dbReference type="Proteomes" id="UP001642540">
    <property type="component" value="Unassembled WGS sequence"/>
</dbReference>
<keyword evidence="3" id="KW-1185">Reference proteome</keyword>
<name>A0ABP1RMH6_9HEXA</name>
<sequence>MLLQILVWSAFATLLLKACLAQEDSTVDFENSLNMFNSCLLHIITNELGGDKNTFNVKPLEYPVVTTKYYYKLWDISVDDLASRNAIKCKTQGYQLLNPNGFVFNAPPPARKNCFVQIYLNAIPCSDTLPKFGRTLLTADSAAPHYNSTFALMDYRIDSHAKTYLARCCIFFIHV</sequence>
<gene>
    <name evidence="2" type="ORF">ODALV1_LOCUS23940</name>
</gene>
<evidence type="ECO:0000313" key="2">
    <source>
        <dbReference type="EMBL" id="CAL8130905.1"/>
    </source>
</evidence>
<evidence type="ECO:0000256" key="1">
    <source>
        <dbReference type="SAM" id="SignalP"/>
    </source>
</evidence>
<comment type="caution">
    <text evidence="2">The sequence shown here is derived from an EMBL/GenBank/DDBJ whole genome shotgun (WGS) entry which is preliminary data.</text>
</comment>
<protein>
    <submittedName>
        <fullName evidence="2">Uncharacterized protein</fullName>
    </submittedName>
</protein>
<reference evidence="2 3" key="1">
    <citation type="submission" date="2024-08" db="EMBL/GenBank/DDBJ databases">
        <authorList>
            <person name="Cucini C."/>
            <person name="Frati F."/>
        </authorList>
    </citation>
    <scope>NUCLEOTIDE SEQUENCE [LARGE SCALE GENOMIC DNA]</scope>
</reference>
<dbReference type="EMBL" id="CAXLJM020000085">
    <property type="protein sequence ID" value="CAL8130905.1"/>
    <property type="molecule type" value="Genomic_DNA"/>
</dbReference>